<sequence length="100" mass="10753">MLLSTTDLKREYETLGLVRGSEMKAVHLGKDVTAGIRKIFGGDVKEYSDLLKEARDQALEEMKADAEQLGADAVIGVRFATSTITSGAAEIVAYGTAIKF</sequence>
<accession>A0A931AVU8</accession>
<dbReference type="Proteomes" id="UP000621436">
    <property type="component" value="Unassembled WGS sequence"/>
</dbReference>
<evidence type="ECO:0000313" key="3">
    <source>
        <dbReference type="EMBL" id="MBF8437056.1"/>
    </source>
</evidence>
<organism evidence="3 4">
    <name type="scientific">Halonatronomonas betaini</name>
    <dbReference type="NCBI Taxonomy" id="2778430"/>
    <lineage>
        <taxon>Bacteria</taxon>
        <taxon>Bacillati</taxon>
        <taxon>Bacillota</taxon>
        <taxon>Clostridia</taxon>
        <taxon>Halanaerobiales</taxon>
        <taxon>Halarsenatibacteraceae</taxon>
        <taxon>Halonatronomonas</taxon>
    </lineage>
</organism>
<dbReference type="InterPro" id="IPR035439">
    <property type="entry name" value="UPF0145_dom_sf"/>
</dbReference>
<comment type="caution">
    <text evidence="3">The sequence shown here is derived from an EMBL/GenBank/DDBJ whole genome shotgun (WGS) entry which is preliminary data.</text>
</comment>
<protein>
    <recommendedName>
        <fullName evidence="2">UPF0145 protein I0Q91_08205</fullName>
    </recommendedName>
</protein>
<dbReference type="RefSeq" id="WP_270453989.1">
    <property type="nucleotide sequence ID" value="NZ_JADPIE010000004.1"/>
</dbReference>
<evidence type="ECO:0000256" key="1">
    <source>
        <dbReference type="ARBA" id="ARBA00010751"/>
    </source>
</evidence>
<dbReference type="AlphaFoldDB" id="A0A931AVU8"/>
<dbReference type="HAMAP" id="MF_00338">
    <property type="entry name" value="UPF0145"/>
    <property type="match status" value="1"/>
</dbReference>
<evidence type="ECO:0000256" key="2">
    <source>
        <dbReference type="HAMAP-Rule" id="MF_00338"/>
    </source>
</evidence>
<reference evidence="3" key="1">
    <citation type="submission" date="2020-11" db="EMBL/GenBank/DDBJ databases">
        <title>Halonatronomonas betainensis gen. nov., sp. nov. a novel haloalkaliphilic representative of the family Halanaerobiacae capable of betaine degradation.</title>
        <authorList>
            <person name="Boltyanskaya Y."/>
            <person name="Kevbrin V."/>
            <person name="Detkova E."/>
            <person name="Grouzdev D.S."/>
            <person name="Koziaeva V."/>
            <person name="Zhilina T."/>
        </authorList>
    </citation>
    <scope>NUCLEOTIDE SEQUENCE</scope>
    <source>
        <strain evidence="3">Z-7014</strain>
    </source>
</reference>
<dbReference type="Pfam" id="PF01906">
    <property type="entry name" value="YbjQ_1"/>
    <property type="match status" value="1"/>
</dbReference>
<comment type="similarity">
    <text evidence="1 2">Belongs to the UPF0145 family.</text>
</comment>
<dbReference type="EMBL" id="JADPIE010000004">
    <property type="protein sequence ID" value="MBF8437056.1"/>
    <property type="molecule type" value="Genomic_DNA"/>
</dbReference>
<dbReference type="SUPFAM" id="SSF117782">
    <property type="entry name" value="YbjQ-like"/>
    <property type="match status" value="1"/>
</dbReference>
<dbReference type="PANTHER" id="PTHR34068">
    <property type="entry name" value="UPF0145 PROTEIN YBJQ"/>
    <property type="match status" value="1"/>
</dbReference>
<keyword evidence="4" id="KW-1185">Reference proteome</keyword>
<name>A0A931AVU8_9FIRM</name>
<evidence type="ECO:0000313" key="4">
    <source>
        <dbReference type="Proteomes" id="UP000621436"/>
    </source>
</evidence>
<dbReference type="PANTHER" id="PTHR34068:SF2">
    <property type="entry name" value="UPF0145 PROTEIN SCO3412"/>
    <property type="match status" value="1"/>
</dbReference>
<proteinExistence type="inferred from homology"/>
<dbReference type="Gene3D" id="3.30.110.70">
    <property type="entry name" value="Hypothetical protein apc22750. Chain B"/>
    <property type="match status" value="1"/>
</dbReference>
<gene>
    <name evidence="3" type="ORF">I0Q91_08205</name>
</gene>
<dbReference type="InterPro" id="IPR002765">
    <property type="entry name" value="UPF0145_YbjQ-like"/>
</dbReference>